<reference evidence="2 3" key="1">
    <citation type="submission" date="2012-12" db="EMBL/GenBank/DDBJ databases">
        <title>Novel taxa of Listeriaceae from agricultural environments in the United States.</title>
        <authorList>
            <person name="den Bakker H.C."/>
            <person name="Allred A."/>
            <person name="Warchocki S."/>
            <person name="Wright E.M."/>
            <person name="Burrell A."/>
            <person name="Nightingale K.K."/>
            <person name="Kephart D."/>
            <person name="Wiedmann M."/>
        </authorList>
    </citation>
    <scope>NUCLEOTIDE SEQUENCE [LARGE SCALE GENOMIC DNA]</scope>
    <source>
        <strain evidence="2 3">FSL F6-1037</strain>
    </source>
</reference>
<sequence>MALITPEILKSVATEGMVITLPEPSASDSYAQFFNNMGQMGLILFLLMFSTSLTKEYEQGTLLNLLTKGLTKQAALLAKYAIVFVLWSIAYLVAVTGHLFYTAYYFETAALVHVGLSLLMMWLFGVLLLTLLVTFGACFKQAYASLIGVGLFFGLLLVVGLFPVIDKYNPLHLATAGVDLILGNSIAIKRIGIFVVTLLVMSASVVSGLQMIKRRS</sequence>
<protein>
    <recommendedName>
        <fullName evidence="4">ABC transporter permease</fullName>
    </recommendedName>
</protein>
<dbReference type="GO" id="GO:0005886">
    <property type="term" value="C:plasma membrane"/>
    <property type="evidence" value="ECO:0007669"/>
    <property type="project" value="UniProtKB-SubCell"/>
</dbReference>
<keyword evidence="1" id="KW-0472">Membrane</keyword>
<keyword evidence="3" id="KW-1185">Reference proteome</keyword>
<dbReference type="OrthoDB" id="4187110at2"/>
<comment type="caution">
    <text evidence="2">The sequence shown here is derived from an EMBL/GenBank/DDBJ whole genome shotgun (WGS) entry which is preliminary data.</text>
</comment>
<proteinExistence type="predicted"/>
<keyword evidence="1" id="KW-0812">Transmembrane</keyword>
<dbReference type="AlphaFoldDB" id="W7CAC5"/>
<accession>W7CAC5</accession>
<feature type="transmembrane region" description="Helical" evidence="1">
    <location>
        <begin position="191"/>
        <end position="212"/>
    </location>
</feature>
<dbReference type="GO" id="GO:0140359">
    <property type="term" value="F:ABC-type transporter activity"/>
    <property type="evidence" value="ECO:0007669"/>
    <property type="project" value="InterPro"/>
</dbReference>
<dbReference type="EMBL" id="AODH01000047">
    <property type="protein sequence ID" value="EUJ36289.1"/>
    <property type="molecule type" value="Genomic_DNA"/>
</dbReference>
<organism evidence="2 3">
    <name type="scientific">Brochothrix campestris FSL F6-1037</name>
    <dbReference type="NCBI Taxonomy" id="1265861"/>
    <lineage>
        <taxon>Bacteria</taxon>
        <taxon>Bacillati</taxon>
        <taxon>Bacillota</taxon>
        <taxon>Bacilli</taxon>
        <taxon>Bacillales</taxon>
        <taxon>Listeriaceae</taxon>
        <taxon>Brochothrix</taxon>
    </lineage>
</organism>
<evidence type="ECO:0000256" key="1">
    <source>
        <dbReference type="SAM" id="Phobius"/>
    </source>
</evidence>
<evidence type="ECO:0008006" key="4">
    <source>
        <dbReference type="Google" id="ProtNLM"/>
    </source>
</evidence>
<feature type="transmembrane region" description="Helical" evidence="1">
    <location>
        <begin position="114"/>
        <end position="135"/>
    </location>
</feature>
<feature type="transmembrane region" description="Helical" evidence="1">
    <location>
        <begin position="142"/>
        <end position="165"/>
    </location>
</feature>
<evidence type="ECO:0000313" key="3">
    <source>
        <dbReference type="Proteomes" id="UP000019243"/>
    </source>
</evidence>
<dbReference type="STRING" id="1265861.BCAMP_10770"/>
<gene>
    <name evidence="2" type="ORF">BCAMP_10770</name>
</gene>
<dbReference type="Pfam" id="PF12679">
    <property type="entry name" value="ABC2_membrane_2"/>
    <property type="match status" value="1"/>
</dbReference>
<feature type="transmembrane region" description="Helical" evidence="1">
    <location>
        <begin position="74"/>
        <end position="94"/>
    </location>
</feature>
<dbReference type="Proteomes" id="UP000019243">
    <property type="component" value="Unassembled WGS sequence"/>
</dbReference>
<keyword evidence="1" id="KW-1133">Transmembrane helix</keyword>
<dbReference type="RefSeq" id="WP_156921217.1">
    <property type="nucleotide sequence ID" value="NZ_AODH01000047.1"/>
</dbReference>
<name>W7CAC5_9LIST</name>
<evidence type="ECO:0000313" key="2">
    <source>
        <dbReference type="EMBL" id="EUJ36289.1"/>
    </source>
</evidence>